<dbReference type="GO" id="GO:0071013">
    <property type="term" value="C:catalytic step 2 spliceosome"/>
    <property type="evidence" value="ECO:0007669"/>
    <property type="project" value="TreeGrafter"/>
</dbReference>
<reference evidence="4" key="1">
    <citation type="submission" date="2016-09" db="EMBL/GenBank/DDBJ databases">
        <authorList>
            <person name="Hebert L."/>
            <person name="Moumen B."/>
        </authorList>
    </citation>
    <scope>NUCLEOTIDE SEQUENCE [LARGE SCALE GENOMIC DNA]</scope>
    <source>
        <strain evidence="4">OVI</strain>
    </source>
</reference>
<dbReference type="PROSITE" id="PS50294">
    <property type="entry name" value="WD_REPEATS_REGION"/>
    <property type="match status" value="1"/>
</dbReference>
<evidence type="ECO:0000313" key="5">
    <source>
        <dbReference type="Proteomes" id="UP000195570"/>
    </source>
</evidence>
<dbReference type="PANTHER" id="PTHR44006:SF1">
    <property type="entry name" value="U5 SMALL NUCLEAR RIBONUCLEOPROTEIN 40 KDA PROTEIN"/>
    <property type="match status" value="1"/>
</dbReference>
<name>A0A1G4ICY3_TRYEQ</name>
<dbReference type="InterPro" id="IPR052234">
    <property type="entry name" value="U5_snRNP_Component"/>
</dbReference>
<evidence type="ECO:0000256" key="2">
    <source>
        <dbReference type="ARBA" id="ARBA00022737"/>
    </source>
</evidence>
<evidence type="ECO:0000256" key="3">
    <source>
        <dbReference type="PROSITE-ProRule" id="PRU00221"/>
    </source>
</evidence>
<protein>
    <submittedName>
        <fullName evidence="4">U5 snRNP-specific 40 kDa protein</fullName>
    </submittedName>
</protein>
<dbReference type="GO" id="GO:0003723">
    <property type="term" value="F:RNA binding"/>
    <property type="evidence" value="ECO:0007669"/>
    <property type="project" value="TreeGrafter"/>
</dbReference>
<dbReference type="VEuPathDB" id="TriTrypDB:TEOVI_000179100"/>
<dbReference type="InterPro" id="IPR001680">
    <property type="entry name" value="WD40_rpt"/>
</dbReference>
<dbReference type="GeneID" id="92375731"/>
<dbReference type="RefSeq" id="XP_067081073.1">
    <property type="nucleotide sequence ID" value="XM_067224972.1"/>
</dbReference>
<dbReference type="SMART" id="SM00320">
    <property type="entry name" value="WD40"/>
    <property type="match status" value="3"/>
</dbReference>
<evidence type="ECO:0000313" key="4">
    <source>
        <dbReference type="EMBL" id="SCU70218.1"/>
    </source>
</evidence>
<keyword evidence="2" id="KW-0677">Repeat</keyword>
<feature type="repeat" description="WD" evidence="3">
    <location>
        <begin position="200"/>
        <end position="232"/>
    </location>
</feature>
<dbReference type="SUPFAM" id="SSF50978">
    <property type="entry name" value="WD40 repeat-like"/>
    <property type="match status" value="1"/>
</dbReference>
<dbReference type="Pfam" id="PF00400">
    <property type="entry name" value="WD40"/>
    <property type="match status" value="1"/>
</dbReference>
<dbReference type="Proteomes" id="UP000195570">
    <property type="component" value="Unassembled WGS sequence"/>
</dbReference>
<dbReference type="PROSITE" id="PS50082">
    <property type="entry name" value="WD_REPEATS_2"/>
    <property type="match status" value="1"/>
</dbReference>
<dbReference type="PANTHER" id="PTHR44006">
    <property type="entry name" value="U5 SMALL NUCLEAR RIBONUCLEOPROTEIN 40 KDA PROTEIN"/>
    <property type="match status" value="1"/>
</dbReference>
<accession>A0A1G4ICY3</accession>
<sequence length="326" mass="35003">MERMSLAVVRQLDADHERGGIWYLSGHRDHVLSIAASSHGVFATCDAKGLGLLWKHDTSHSNSDPSHVSRISSEGPAIVAACFPSSTRLCTAQGNGRVGVWDIEASTEVQSLSRLPSRGKSVNWPVINALSAWESDLVAYGGDDGYLVLSSLAVRNPVVSVNLRVPITSVAAAATSLLVGDVLGNIRCFDTRTFKSLYCFQGHRGVVTSVSVKEDASLAVSYGMDDSLALWNALPFSLTTEDRLIHRGEFHQGDTKTLLRCDWATSGAALVPVSDGRVVYLSAPTLDGIRTILPGRHRREPAQCAAFIGDGYAVSSAETEVILQRI</sequence>
<proteinExistence type="predicted"/>
<organism evidence="4 5">
    <name type="scientific">Trypanosoma equiperdum</name>
    <dbReference type="NCBI Taxonomy" id="5694"/>
    <lineage>
        <taxon>Eukaryota</taxon>
        <taxon>Discoba</taxon>
        <taxon>Euglenozoa</taxon>
        <taxon>Kinetoplastea</taxon>
        <taxon>Metakinetoplastina</taxon>
        <taxon>Trypanosomatida</taxon>
        <taxon>Trypanosomatidae</taxon>
        <taxon>Trypanosoma</taxon>
    </lineage>
</organism>
<dbReference type="InterPro" id="IPR015943">
    <property type="entry name" value="WD40/YVTN_repeat-like_dom_sf"/>
</dbReference>
<dbReference type="AlphaFoldDB" id="A0A1G4ICY3"/>
<evidence type="ECO:0000256" key="1">
    <source>
        <dbReference type="ARBA" id="ARBA00022574"/>
    </source>
</evidence>
<gene>
    <name evidence="4" type="ORF">TEOVI_000179100</name>
</gene>
<keyword evidence="5" id="KW-1185">Reference proteome</keyword>
<dbReference type="EMBL" id="CZPT02001383">
    <property type="protein sequence ID" value="SCU70218.1"/>
    <property type="molecule type" value="Genomic_DNA"/>
</dbReference>
<dbReference type="Gene3D" id="2.130.10.10">
    <property type="entry name" value="YVTN repeat-like/Quinoprotein amine dehydrogenase"/>
    <property type="match status" value="1"/>
</dbReference>
<comment type="caution">
    <text evidence="4">The sequence shown here is derived from an EMBL/GenBank/DDBJ whole genome shotgun (WGS) entry which is preliminary data.</text>
</comment>
<keyword evidence="1 3" id="KW-0853">WD repeat</keyword>
<dbReference type="InterPro" id="IPR036322">
    <property type="entry name" value="WD40_repeat_dom_sf"/>
</dbReference>